<accession>A0A366I261</accession>
<dbReference type="EMBL" id="QNRX01000015">
    <property type="protein sequence ID" value="RBP61040.1"/>
    <property type="molecule type" value="Genomic_DNA"/>
</dbReference>
<sequence length="287" mass="31337">MYPKVPNHIPPQHQNQQPGIEFQMNPNPIFDNPSYVGSGKLGNKVALITGGDSGIGKAVAIAFAKEGANISIVYLNEDEDANQTKKIIEDYGRRCLLIKGDLSQENSCSEIVSQTIDFYGKCDVLVNNAAVQYERQSLLDISSEQLEKTFQTNVFSFFYTTKALLPHLKEGSSIINTASVTAYEGNKTLLDYSSSKGAVVSFTRSLALNLVEKEIRVNAVAPGPIWTPLIPASYDEKKVSSFGINTPMKRPGQPFELAPTYVYLASEDSNYVTGQVLHVNGGIMVSS</sequence>
<comment type="caution">
    <text evidence="4">The sequence shown here is derived from an EMBL/GenBank/DDBJ whole genome shotgun (WGS) entry which is preliminary data.</text>
</comment>
<dbReference type="CDD" id="cd05355">
    <property type="entry name" value="SDR_c1"/>
    <property type="match status" value="1"/>
</dbReference>
<protein>
    <submittedName>
        <fullName evidence="4">NAD(P)-dependent dehydrogenase (Short-subunit alcohol dehydrogenase family)</fullName>
    </submittedName>
</protein>
<organism evidence="4 5">
    <name type="scientific">Alkalibaculum bacchi</name>
    <dbReference type="NCBI Taxonomy" id="645887"/>
    <lineage>
        <taxon>Bacteria</taxon>
        <taxon>Bacillati</taxon>
        <taxon>Bacillota</taxon>
        <taxon>Clostridia</taxon>
        <taxon>Eubacteriales</taxon>
        <taxon>Eubacteriaceae</taxon>
        <taxon>Alkalibaculum</taxon>
    </lineage>
</organism>
<keyword evidence="5" id="KW-1185">Reference proteome</keyword>
<dbReference type="Proteomes" id="UP000253490">
    <property type="component" value="Unassembled WGS sequence"/>
</dbReference>
<evidence type="ECO:0000313" key="4">
    <source>
        <dbReference type="EMBL" id="RBP61040.1"/>
    </source>
</evidence>
<dbReference type="PRINTS" id="PR00080">
    <property type="entry name" value="SDRFAMILY"/>
</dbReference>
<dbReference type="OrthoDB" id="9803333at2"/>
<dbReference type="PRINTS" id="PR00081">
    <property type="entry name" value="GDHRDH"/>
</dbReference>
<dbReference type="Gene3D" id="3.40.50.720">
    <property type="entry name" value="NAD(P)-binding Rossmann-like Domain"/>
    <property type="match status" value="1"/>
</dbReference>
<reference evidence="4 5" key="1">
    <citation type="submission" date="2018-06" db="EMBL/GenBank/DDBJ databases">
        <title>Genomic Encyclopedia of Type Strains, Phase IV (KMG-IV): sequencing the most valuable type-strain genomes for metagenomic binning, comparative biology and taxonomic classification.</title>
        <authorList>
            <person name="Goeker M."/>
        </authorList>
    </citation>
    <scope>NUCLEOTIDE SEQUENCE [LARGE SCALE GENOMIC DNA]</scope>
    <source>
        <strain evidence="4 5">DSM 22112</strain>
    </source>
</reference>
<gene>
    <name evidence="4" type="ORF">DES36_11539</name>
</gene>
<dbReference type="PANTHER" id="PTHR48107:SF16">
    <property type="entry name" value="NADPH-DEPENDENT ALDEHYDE REDUCTASE 1, CHLOROPLASTIC"/>
    <property type="match status" value="1"/>
</dbReference>
<dbReference type="InterPro" id="IPR002347">
    <property type="entry name" value="SDR_fam"/>
</dbReference>
<dbReference type="GO" id="GO:0008206">
    <property type="term" value="P:bile acid metabolic process"/>
    <property type="evidence" value="ECO:0007669"/>
    <property type="project" value="UniProtKB-ARBA"/>
</dbReference>
<dbReference type="InterPro" id="IPR020904">
    <property type="entry name" value="Sc_DH/Rdtase_CS"/>
</dbReference>
<evidence type="ECO:0000256" key="3">
    <source>
        <dbReference type="SAM" id="MobiDB-lite"/>
    </source>
</evidence>
<dbReference type="RefSeq" id="WP_113921255.1">
    <property type="nucleotide sequence ID" value="NZ_QNRX01000015.1"/>
</dbReference>
<dbReference type="GO" id="GO:0016614">
    <property type="term" value="F:oxidoreductase activity, acting on CH-OH group of donors"/>
    <property type="evidence" value="ECO:0007669"/>
    <property type="project" value="UniProtKB-ARBA"/>
</dbReference>
<evidence type="ECO:0000256" key="2">
    <source>
        <dbReference type="ARBA" id="ARBA00023002"/>
    </source>
</evidence>
<feature type="compositionally biased region" description="Low complexity" evidence="3">
    <location>
        <begin position="1"/>
        <end position="18"/>
    </location>
</feature>
<comment type="similarity">
    <text evidence="1">Belongs to the short-chain dehydrogenases/reductases (SDR) family.</text>
</comment>
<dbReference type="NCBIfam" id="NF005214">
    <property type="entry name" value="PRK06701.1"/>
    <property type="match status" value="1"/>
</dbReference>
<dbReference type="SUPFAM" id="SSF51735">
    <property type="entry name" value="NAD(P)-binding Rossmann-fold domains"/>
    <property type="match status" value="1"/>
</dbReference>
<dbReference type="AlphaFoldDB" id="A0A366I261"/>
<keyword evidence="2" id="KW-0560">Oxidoreductase</keyword>
<feature type="region of interest" description="Disordered" evidence="3">
    <location>
        <begin position="1"/>
        <end position="20"/>
    </location>
</feature>
<proteinExistence type="inferred from homology"/>
<dbReference type="PROSITE" id="PS00061">
    <property type="entry name" value="ADH_SHORT"/>
    <property type="match status" value="1"/>
</dbReference>
<dbReference type="InterPro" id="IPR036291">
    <property type="entry name" value="NAD(P)-bd_dom_sf"/>
</dbReference>
<dbReference type="FunFam" id="3.40.50.720:FF:000084">
    <property type="entry name" value="Short-chain dehydrogenase reductase"/>
    <property type="match status" value="1"/>
</dbReference>
<evidence type="ECO:0000313" key="5">
    <source>
        <dbReference type="Proteomes" id="UP000253490"/>
    </source>
</evidence>
<dbReference type="Pfam" id="PF13561">
    <property type="entry name" value="adh_short_C2"/>
    <property type="match status" value="1"/>
</dbReference>
<evidence type="ECO:0000256" key="1">
    <source>
        <dbReference type="ARBA" id="ARBA00006484"/>
    </source>
</evidence>
<name>A0A366I261_9FIRM</name>
<dbReference type="PANTHER" id="PTHR48107">
    <property type="entry name" value="NADPH-DEPENDENT ALDEHYDE REDUCTASE-LIKE PROTEIN, CHLOROPLASTIC-RELATED"/>
    <property type="match status" value="1"/>
</dbReference>